<evidence type="ECO:0000256" key="2">
    <source>
        <dbReference type="SAM" id="MobiDB-lite"/>
    </source>
</evidence>
<feature type="compositionally biased region" description="Polar residues" evidence="2">
    <location>
        <begin position="345"/>
        <end position="360"/>
    </location>
</feature>
<proteinExistence type="predicted"/>
<feature type="coiled-coil region" evidence="1">
    <location>
        <begin position="159"/>
        <end position="201"/>
    </location>
</feature>
<evidence type="ECO:0000256" key="1">
    <source>
        <dbReference type="SAM" id="Coils"/>
    </source>
</evidence>
<accession>A0A2Z6JSL3</accession>
<feature type="compositionally biased region" description="Basic and acidic residues" evidence="2">
    <location>
        <begin position="366"/>
        <end position="383"/>
    </location>
</feature>
<reference evidence="3" key="1">
    <citation type="journal article" date="2016" name="Virology">
        <title>A +1 ribosomal frameshifting motif prevalent among plant amalgaviruses.</title>
        <authorList>
            <person name="Nibert M.L."/>
            <person name="Pyle J.D."/>
            <person name="Firth A.E."/>
        </authorList>
    </citation>
    <scope>NUCLEOTIDE SEQUENCE</scope>
</reference>
<feature type="region of interest" description="Disordered" evidence="2">
    <location>
        <begin position="319"/>
        <end position="398"/>
    </location>
</feature>
<protein>
    <submittedName>
        <fullName evidence="3">ORF1p</fullName>
    </submittedName>
</protein>
<keyword evidence="1" id="KW-0175">Coiled coil</keyword>
<sequence>MSETSGNSGTESEKMERIRKELADQENLELTLEEQQAEMDKLVPPFRARHIPEEIFNVEQAQLDGHSFKNYLKLVKTVHNLEKDGHLGKAISKGGALGFWELYTEMTRAEFVKFARWLTSTEGVDFVFGLQKMKKYTSKAKDSVTPRQIAISGVFTHMLQKYSSEVKETRSKYDKEIARMERELRLKRKEKEREIGKLIDQYKPASLYVPPKDEEVGLVARELYEADCERKGKAKKTVATGLLEYAKQLFGQEARNRFEIAFASKEEYQDALMKYLAEQVCLFRGDADDSKARNGEYDLALIGGEQSAKLALAAAEERIRDRAPRQAPAAAPTAPVPPIVPDNQPGDSEQSQTRRSPTVTRSASRSRAEEAQADAGGEHEAQSSKKRPRGGPKKNPRK</sequence>
<dbReference type="EMBL" id="BK010349">
    <property type="protein sequence ID" value="DAB41728.1"/>
    <property type="molecule type" value="Transcribed_RNA"/>
</dbReference>
<organism evidence="3">
    <name type="scientific">Secale cereale amalgavirus 1</name>
    <dbReference type="NCBI Taxonomy" id="2058878"/>
    <lineage>
        <taxon>Viruses</taxon>
        <taxon>Riboviria</taxon>
        <taxon>Orthornavirae</taxon>
        <taxon>Pisuviricota</taxon>
        <taxon>Duplopiviricetes</taxon>
        <taxon>Durnavirales</taxon>
        <taxon>Amalgaviridae</taxon>
    </lineage>
</organism>
<feature type="compositionally biased region" description="Basic residues" evidence="2">
    <location>
        <begin position="384"/>
        <end position="398"/>
    </location>
</feature>
<name>A0A2Z6JSL3_9VIRU</name>
<evidence type="ECO:0000313" key="3">
    <source>
        <dbReference type="EMBL" id="DAB41728.1"/>
    </source>
</evidence>